<dbReference type="PANTHER" id="PTHR21624">
    <property type="entry name" value="STEROL DESATURASE-RELATED PROTEIN"/>
    <property type="match status" value="1"/>
</dbReference>
<keyword evidence="5" id="KW-0443">Lipid metabolism</keyword>
<gene>
    <name evidence="10" type="ORF">CH376_05540</name>
    <name evidence="9" type="ORF">CH380_16760</name>
</gene>
<evidence type="ECO:0000256" key="2">
    <source>
        <dbReference type="ARBA" id="ARBA00022692"/>
    </source>
</evidence>
<dbReference type="GO" id="GO:0012505">
    <property type="term" value="C:endomembrane system"/>
    <property type="evidence" value="ECO:0007669"/>
    <property type="project" value="UniProtKB-SubCell"/>
</dbReference>
<evidence type="ECO:0000313" key="11">
    <source>
        <dbReference type="Proteomes" id="UP000232149"/>
    </source>
</evidence>
<feature type="transmembrane region" description="Helical" evidence="7">
    <location>
        <begin position="353"/>
        <end position="373"/>
    </location>
</feature>
<feature type="domain" description="Fatty acid hydroxylase" evidence="8">
    <location>
        <begin position="107"/>
        <end position="241"/>
    </location>
</feature>
<dbReference type="GO" id="GO:0005506">
    <property type="term" value="F:iron ion binding"/>
    <property type="evidence" value="ECO:0007669"/>
    <property type="project" value="InterPro"/>
</dbReference>
<sequence>MERNLVILFIPFLFLFIGIEIVFSRVRNLKLYRFSDSLNNFATGISNQIFIIVFHSITIAGYLWIYYHWRIFDLPAWPDESVWRMSSPDFLGIPASYRSAGIVVLTWVFCLFFYELAYYWNHRLSHEVNFLWAGHIVHHQSEEYNLGVAFRQASFRGLFTWVFYLPLAIIGFPPIVMGLVAQLSLIYQFLIHVRWIRKLPSWFEAVFNTPSHHRVHHGINPKYINKNYGGMFIFFDKWFCTFEPEAEEPVYGITTRLDSFNPFWANLHYWFAMFELGKGCKDWKDRIRILFAAPGWMPKTFSETENKTKSYNETFEKYDVPLPKGLMIYSAFWSCVTLFGSFSALWLASDIPIVILDTIFFMSILSFVCIGGICDLRKWVLYLEPIRLCYLGYMSFVILERSSIVYPLLGFFSVSWVWLLVHREYFGVGKEGIVENELLKEN</sequence>
<comment type="subcellular location">
    <subcellularLocation>
        <location evidence="1">Endomembrane system</location>
        <topology evidence="1">Multi-pass membrane protein</topology>
    </subcellularLocation>
</comment>
<proteinExistence type="predicted"/>
<dbReference type="Proteomes" id="UP000232149">
    <property type="component" value="Unassembled WGS sequence"/>
</dbReference>
<dbReference type="GO" id="GO:0006643">
    <property type="term" value="P:membrane lipid metabolic process"/>
    <property type="evidence" value="ECO:0007669"/>
    <property type="project" value="TreeGrafter"/>
</dbReference>
<reference evidence="11 12" key="1">
    <citation type="submission" date="2017-07" db="EMBL/GenBank/DDBJ databases">
        <title>Leptospira spp. isolated from tropical soils.</title>
        <authorList>
            <person name="Thibeaux R."/>
            <person name="Iraola G."/>
            <person name="Ferres I."/>
            <person name="Bierque E."/>
            <person name="Girault D."/>
            <person name="Soupe-Gilbert M.-E."/>
            <person name="Picardeau M."/>
            <person name="Goarant C."/>
        </authorList>
    </citation>
    <scope>NUCLEOTIDE SEQUENCE [LARGE SCALE GENOMIC DNA]</scope>
    <source>
        <strain evidence="9 12">FH2-B-C1</strain>
        <strain evidence="10 11">FH2-B-D1</strain>
    </source>
</reference>
<feature type="transmembrane region" description="Helical" evidence="7">
    <location>
        <begin position="161"/>
        <end position="190"/>
    </location>
</feature>
<keyword evidence="11" id="KW-1185">Reference proteome</keyword>
<dbReference type="InterPro" id="IPR006694">
    <property type="entry name" value="Fatty_acid_hydroxylase"/>
</dbReference>
<evidence type="ECO:0000256" key="6">
    <source>
        <dbReference type="ARBA" id="ARBA00023136"/>
    </source>
</evidence>
<dbReference type="Pfam" id="PF04116">
    <property type="entry name" value="FA_hydroxylase"/>
    <property type="match status" value="1"/>
</dbReference>
<evidence type="ECO:0000313" key="12">
    <source>
        <dbReference type="Proteomes" id="UP000232188"/>
    </source>
</evidence>
<dbReference type="GO" id="GO:0016020">
    <property type="term" value="C:membrane"/>
    <property type="evidence" value="ECO:0007669"/>
    <property type="project" value="GOC"/>
</dbReference>
<name>A0A2M9YKL4_9LEPT</name>
<feature type="transmembrane region" description="Helical" evidence="7">
    <location>
        <begin position="326"/>
        <end position="347"/>
    </location>
</feature>
<dbReference type="AlphaFoldDB" id="A0A2M9YKL4"/>
<evidence type="ECO:0000256" key="7">
    <source>
        <dbReference type="SAM" id="Phobius"/>
    </source>
</evidence>
<feature type="transmembrane region" description="Helical" evidence="7">
    <location>
        <begin position="404"/>
        <end position="421"/>
    </location>
</feature>
<dbReference type="GO" id="GO:0008610">
    <property type="term" value="P:lipid biosynthetic process"/>
    <property type="evidence" value="ECO:0007669"/>
    <property type="project" value="InterPro"/>
</dbReference>
<evidence type="ECO:0000256" key="5">
    <source>
        <dbReference type="ARBA" id="ARBA00023098"/>
    </source>
</evidence>
<keyword evidence="4" id="KW-0560">Oxidoreductase</keyword>
<accession>A0A2M9YKL4</accession>
<evidence type="ECO:0000313" key="10">
    <source>
        <dbReference type="EMBL" id="PJZ62951.1"/>
    </source>
</evidence>
<feature type="transmembrane region" description="Helical" evidence="7">
    <location>
        <begin position="48"/>
        <end position="69"/>
    </location>
</feature>
<protein>
    <submittedName>
        <fullName evidence="9">Sterol desaturase</fullName>
    </submittedName>
</protein>
<keyword evidence="6 7" id="KW-0472">Membrane</keyword>
<dbReference type="RefSeq" id="WP_100786905.1">
    <property type="nucleotide sequence ID" value="NZ_NPDU01000010.1"/>
</dbReference>
<dbReference type="EMBL" id="NPDU01000010">
    <property type="protein sequence ID" value="PJZ62951.1"/>
    <property type="molecule type" value="Genomic_DNA"/>
</dbReference>
<dbReference type="GO" id="GO:0050479">
    <property type="term" value="F:glyceryl-ether monooxygenase activity"/>
    <property type="evidence" value="ECO:0007669"/>
    <property type="project" value="TreeGrafter"/>
</dbReference>
<evidence type="ECO:0000313" key="9">
    <source>
        <dbReference type="EMBL" id="PJZ52089.1"/>
    </source>
</evidence>
<organism evidence="9 12">
    <name type="scientific">Leptospira adleri</name>
    <dbReference type="NCBI Taxonomy" id="2023186"/>
    <lineage>
        <taxon>Bacteria</taxon>
        <taxon>Pseudomonadati</taxon>
        <taxon>Spirochaetota</taxon>
        <taxon>Spirochaetia</taxon>
        <taxon>Leptospirales</taxon>
        <taxon>Leptospiraceae</taxon>
        <taxon>Leptospira</taxon>
    </lineage>
</organism>
<dbReference type="PANTHER" id="PTHR21624:SF1">
    <property type="entry name" value="ALKYLGLYCEROL MONOOXYGENASE"/>
    <property type="match status" value="1"/>
</dbReference>
<dbReference type="Proteomes" id="UP000232188">
    <property type="component" value="Unassembled WGS sequence"/>
</dbReference>
<feature type="transmembrane region" description="Helical" evidence="7">
    <location>
        <begin position="90"/>
        <end position="114"/>
    </location>
</feature>
<comment type="caution">
    <text evidence="9">The sequence shown here is derived from an EMBL/GenBank/DDBJ whole genome shotgun (WGS) entry which is preliminary data.</text>
</comment>
<dbReference type="EMBL" id="NPDV01000016">
    <property type="protein sequence ID" value="PJZ52089.1"/>
    <property type="molecule type" value="Genomic_DNA"/>
</dbReference>
<evidence type="ECO:0000259" key="8">
    <source>
        <dbReference type="Pfam" id="PF04116"/>
    </source>
</evidence>
<keyword evidence="3 7" id="KW-1133">Transmembrane helix</keyword>
<dbReference type="InterPro" id="IPR051689">
    <property type="entry name" value="Sterol_desaturase/TMEM195"/>
</dbReference>
<evidence type="ECO:0000256" key="1">
    <source>
        <dbReference type="ARBA" id="ARBA00004127"/>
    </source>
</evidence>
<feature type="transmembrane region" description="Helical" evidence="7">
    <location>
        <begin position="380"/>
        <end position="398"/>
    </location>
</feature>
<keyword evidence="2 7" id="KW-0812">Transmembrane</keyword>
<evidence type="ECO:0000256" key="3">
    <source>
        <dbReference type="ARBA" id="ARBA00022989"/>
    </source>
</evidence>
<evidence type="ECO:0000256" key="4">
    <source>
        <dbReference type="ARBA" id="ARBA00023002"/>
    </source>
</evidence>